<feature type="region of interest" description="Disordered" evidence="1">
    <location>
        <begin position="180"/>
        <end position="207"/>
    </location>
</feature>
<accession>A0AAV7XZF7</accession>
<dbReference type="AlphaFoldDB" id="A0AAV7XZF7"/>
<reference evidence="2" key="1">
    <citation type="submission" date="2022-12" db="EMBL/GenBank/DDBJ databases">
        <title>Chromosome-level genome assembly of the bean flower thrips Megalurothrips usitatus.</title>
        <authorList>
            <person name="Ma L."/>
            <person name="Liu Q."/>
            <person name="Li H."/>
            <person name="Cai W."/>
        </authorList>
    </citation>
    <scope>NUCLEOTIDE SEQUENCE</scope>
    <source>
        <strain evidence="2">Cailab_2022a</strain>
    </source>
</reference>
<evidence type="ECO:0000313" key="3">
    <source>
        <dbReference type="Proteomes" id="UP001075354"/>
    </source>
</evidence>
<proteinExistence type="predicted"/>
<comment type="caution">
    <text evidence="2">The sequence shown here is derived from an EMBL/GenBank/DDBJ whole genome shotgun (WGS) entry which is preliminary data.</text>
</comment>
<feature type="compositionally biased region" description="Basic and acidic residues" evidence="1">
    <location>
        <begin position="220"/>
        <end position="272"/>
    </location>
</feature>
<keyword evidence="3" id="KW-1185">Reference proteome</keyword>
<organism evidence="2 3">
    <name type="scientific">Megalurothrips usitatus</name>
    <name type="common">bean blossom thrips</name>
    <dbReference type="NCBI Taxonomy" id="439358"/>
    <lineage>
        <taxon>Eukaryota</taxon>
        <taxon>Metazoa</taxon>
        <taxon>Ecdysozoa</taxon>
        <taxon>Arthropoda</taxon>
        <taxon>Hexapoda</taxon>
        <taxon>Insecta</taxon>
        <taxon>Pterygota</taxon>
        <taxon>Neoptera</taxon>
        <taxon>Paraneoptera</taxon>
        <taxon>Thysanoptera</taxon>
        <taxon>Terebrantia</taxon>
        <taxon>Thripoidea</taxon>
        <taxon>Thripidae</taxon>
        <taxon>Megalurothrips</taxon>
    </lineage>
</organism>
<feature type="region of interest" description="Disordered" evidence="1">
    <location>
        <begin position="289"/>
        <end position="359"/>
    </location>
</feature>
<feature type="compositionally biased region" description="Low complexity" evidence="1">
    <location>
        <begin position="180"/>
        <end position="190"/>
    </location>
</feature>
<dbReference type="Proteomes" id="UP001075354">
    <property type="component" value="Chromosome 2"/>
</dbReference>
<evidence type="ECO:0000256" key="1">
    <source>
        <dbReference type="SAM" id="MobiDB-lite"/>
    </source>
</evidence>
<gene>
    <name evidence="2" type="ORF">ONE63_005153</name>
</gene>
<name>A0AAV7XZF7_9NEOP</name>
<evidence type="ECO:0000313" key="2">
    <source>
        <dbReference type="EMBL" id="KAJ1530226.1"/>
    </source>
</evidence>
<dbReference type="EMBL" id="JAPTSV010000002">
    <property type="protein sequence ID" value="KAJ1530226.1"/>
    <property type="molecule type" value="Genomic_DNA"/>
</dbReference>
<feature type="compositionally biased region" description="Basic and acidic residues" evidence="1">
    <location>
        <begin position="289"/>
        <end position="310"/>
    </location>
</feature>
<feature type="compositionally biased region" description="Polar residues" evidence="1">
    <location>
        <begin position="320"/>
        <end position="329"/>
    </location>
</feature>
<protein>
    <submittedName>
        <fullName evidence="2">Uncharacterized protein</fullName>
    </submittedName>
</protein>
<sequence length="373" mass="42000">MSWAQVKFLYENQRAEVETCFFKVVVEGLVKPEDLEVGDTYSVFWSPNPEETPRDIMDQGNAVLDIDGLPELERRRRKKDGPLKGYYNAVLLSLKEDEDIERPYKRELSKSNCLPSHVKRTKVPSARAIEAKLNSGTSKNVKVSQSIPEPNGGSKRCVLPKSTVVESTKRNLENLFNKVAGSKSKSAKSSGRQHFHDSDPDYEPEIPEVRNAEYWRKKFEESQREVELTKRSLESVHKKEKAKTEEEGLKGQNRDGESERALKGIESPLHDDFDMDAFNEFSNIIDRHSTGMKEGRAGSSKSVEKAADNEDHTEEIVGDSMNSTEPVTLSDSPDSESSEDDFKVAPRRVKPPAKGPAGDSAALFQFLRYTLET</sequence>
<feature type="region of interest" description="Disordered" evidence="1">
    <location>
        <begin position="220"/>
        <end position="273"/>
    </location>
</feature>